<reference evidence="9 10" key="1">
    <citation type="submission" date="2018-10" db="EMBL/GenBank/DDBJ databases">
        <title>Genomic Encyclopedia of Archaeal and Bacterial Type Strains, Phase II (KMG-II): from individual species to whole genera.</title>
        <authorList>
            <person name="Goeker M."/>
        </authorList>
    </citation>
    <scope>NUCLEOTIDE SEQUENCE [LARGE SCALE GENOMIC DNA]</scope>
    <source>
        <strain evidence="9 10">DSM 18602</strain>
    </source>
</reference>
<keyword evidence="5" id="KW-0378">Hydrolase</keyword>
<dbReference type="GO" id="GO:0016787">
    <property type="term" value="F:hydrolase activity"/>
    <property type="evidence" value="ECO:0007669"/>
    <property type="project" value="UniProtKB-KW"/>
</dbReference>
<dbReference type="PANTHER" id="PTHR33653">
    <property type="entry name" value="RIBONUCLEASE VAPC2"/>
    <property type="match status" value="1"/>
</dbReference>
<dbReference type="Proteomes" id="UP000268007">
    <property type="component" value="Unassembled WGS sequence"/>
</dbReference>
<dbReference type="RefSeq" id="WP_121201104.1">
    <property type="nucleotide sequence ID" value="NZ_RBKU01000001.1"/>
</dbReference>
<keyword evidence="4" id="KW-0479">Metal-binding</keyword>
<organism evidence="9 10">
    <name type="scientific">Mucilaginibacter gracilis</name>
    <dbReference type="NCBI Taxonomy" id="423350"/>
    <lineage>
        <taxon>Bacteria</taxon>
        <taxon>Pseudomonadati</taxon>
        <taxon>Bacteroidota</taxon>
        <taxon>Sphingobacteriia</taxon>
        <taxon>Sphingobacteriales</taxon>
        <taxon>Sphingobacteriaceae</taxon>
        <taxon>Mucilaginibacter</taxon>
    </lineage>
</organism>
<dbReference type="Pfam" id="PF01850">
    <property type="entry name" value="PIN"/>
    <property type="match status" value="1"/>
</dbReference>
<keyword evidence="10" id="KW-1185">Reference proteome</keyword>
<name>A0A495J7T1_9SPHI</name>
<dbReference type="SUPFAM" id="SSF88723">
    <property type="entry name" value="PIN domain-like"/>
    <property type="match status" value="1"/>
</dbReference>
<dbReference type="PANTHER" id="PTHR33653:SF1">
    <property type="entry name" value="RIBONUCLEASE VAPC2"/>
    <property type="match status" value="1"/>
</dbReference>
<dbReference type="Gene3D" id="3.40.50.1010">
    <property type="entry name" value="5'-nuclease"/>
    <property type="match status" value="1"/>
</dbReference>
<evidence type="ECO:0000313" key="10">
    <source>
        <dbReference type="Proteomes" id="UP000268007"/>
    </source>
</evidence>
<keyword evidence="6" id="KW-0460">Magnesium</keyword>
<dbReference type="OrthoDB" id="1443334at2"/>
<dbReference type="InterPro" id="IPR029060">
    <property type="entry name" value="PIN-like_dom_sf"/>
</dbReference>
<comment type="cofactor">
    <cofactor evidence="1">
        <name>Mg(2+)</name>
        <dbReference type="ChEBI" id="CHEBI:18420"/>
    </cofactor>
</comment>
<keyword evidence="9" id="KW-0255">Endonuclease</keyword>
<dbReference type="GO" id="GO:0046872">
    <property type="term" value="F:metal ion binding"/>
    <property type="evidence" value="ECO:0007669"/>
    <property type="project" value="UniProtKB-KW"/>
</dbReference>
<evidence type="ECO:0000256" key="7">
    <source>
        <dbReference type="ARBA" id="ARBA00038093"/>
    </source>
</evidence>
<dbReference type="InterPro" id="IPR050556">
    <property type="entry name" value="Type_II_TA_system_RNase"/>
</dbReference>
<sequence length="152" mass="17598">MNLLLDTNILLFISRTRDTDSFVDFINPHNATLYISVASEAEIKSLALKNNWGVKRADILHDFLDGINIVEIGQSYVDIYAEIDAYSQRLNPNFKQYQFDTPRNMGKNDLWIASLAALLGLELITTDNDFDHLHNIFFPVRKILPENFRQFF</sequence>
<evidence type="ECO:0000256" key="1">
    <source>
        <dbReference type="ARBA" id="ARBA00001946"/>
    </source>
</evidence>
<dbReference type="AlphaFoldDB" id="A0A495J7T1"/>
<evidence type="ECO:0000256" key="6">
    <source>
        <dbReference type="ARBA" id="ARBA00022842"/>
    </source>
</evidence>
<feature type="domain" description="PIN" evidence="8">
    <location>
        <begin position="4"/>
        <end position="133"/>
    </location>
</feature>
<keyword evidence="3" id="KW-0540">Nuclease</keyword>
<evidence type="ECO:0000256" key="4">
    <source>
        <dbReference type="ARBA" id="ARBA00022723"/>
    </source>
</evidence>
<gene>
    <name evidence="9" type="ORF">BDD43_5302</name>
</gene>
<accession>A0A495J7T1</accession>
<evidence type="ECO:0000256" key="3">
    <source>
        <dbReference type="ARBA" id="ARBA00022722"/>
    </source>
</evidence>
<comment type="caution">
    <text evidence="9">The sequence shown here is derived from an EMBL/GenBank/DDBJ whole genome shotgun (WGS) entry which is preliminary data.</text>
</comment>
<evidence type="ECO:0000256" key="2">
    <source>
        <dbReference type="ARBA" id="ARBA00022649"/>
    </source>
</evidence>
<evidence type="ECO:0000313" key="9">
    <source>
        <dbReference type="EMBL" id="RKR85046.1"/>
    </source>
</evidence>
<evidence type="ECO:0000259" key="8">
    <source>
        <dbReference type="Pfam" id="PF01850"/>
    </source>
</evidence>
<evidence type="ECO:0000256" key="5">
    <source>
        <dbReference type="ARBA" id="ARBA00022801"/>
    </source>
</evidence>
<protein>
    <submittedName>
        <fullName evidence="9">tRNA(fMet)-specific endonuclease VapC</fullName>
    </submittedName>
</protein>
<dbReference type="InterPro" id="IPR002716">
    <property type="entry name" value="PIN_dom"/>
</dbReference>
<comment type="similarity">
    <text evidence="7">Belongs to the PINc/VapC protein family.</text>
</comment>
<dbReference type="CDD" id="cd09881">
    <property type="entry name" value="PIN_VapC4-5_FitB-like"/>
    <property type="match status" value="1"/>
</dbReference>
<dbReference type="EMBL" id="RBKU01000001">
    <property type="protein sequence ID" value="RKR85046.1"/>
    <property type="molecule type" value="Genomic_DNA"/>
</dbReference>
<keyword evidence="2" id="KW-1277">Toxin-antitoxin system</keyword>
<dbReference type="GO" id="GO:0004519">
    <property type="term" value="F:endonuclease activity"/>
    <property type="evidence" value="ECO:0007669"/>
    <property type="project" value="UniProtKB-KW"/>
</dbReference>
<proteinExistence type="inferred from homology"/>